<keyword evidence="3" id="KW-0201">Cytochrome c-type biogenesis</keyword>
<dbReference type="InterPro" id="IPR013740">
    <property type="entry name" value="Redoxin"/>
</dbReference>
<protein>
    <submittedName>
        <fullName evidence="9">DsbE family thiol:disulfide interchange protein</fullName>
    </submittedName>
</protein>
<dbReference type="Pfam" id="PF08534">
    <property type="entry name" value="Redoxin"/>
    <property type="match status" value="1"/>
</dbReference>
<dbReference type="Proteomes" id="UP000323886">
    <property type="component" value="Unassembled WGS sequence"/>
</dbReference>
<sequence>MSESETPKPGADATPAPVTPEAKQTPAPAPEPAPAAPEAAPHRLKLAMLPLGLFVALALLFWFGLFSGDKSKIPSALIGKPVPAFALEPLEGTGLPGFSSGTLKDQVTLVNVWASWCVPCREEHPQLVELGKDPRIKLYGLNYKDKADNARRFLERFGNPYVAIGADQSGRTGIDWGVYGVPETFVIGRDGTIRYKFIGPIMPDTLKTTLMPEVEKALAK</sequence>
<dbReference type="InterPro" id="IPR036249">
    <property type="entry name" value="Thioredoxin-like_sf"/>
</dbReference>
<dbReference type="AlphaFoldDB" id="A0A5M6I4Y6"/>
<dbReference type="EMBL" id="VWPL01000002">
    <property type="protein sequence ID" value="KAA5603274.1"/>
    <property type="molecule type" value="Genomic_DNA"/>
</dbReference>
<dbReference type="InterPro" id="IPR013766">
    <property type="entry name" value="Thioredoxin_domain"/>
</dbReference>
<dbReference type="PROSITE" id="PS00194">
    <property type="entry name" value="THIOREDOXIN_1"/>
    <property type="match status" value="1"/>
</dbReference>
<keyword evidence="7" id="KW-0812">Transmembrane</keyword>
<feature type="transmembrane region" description="Helical" evidence="7">
    <location>
        <begin position="47"/>
        <end position="66"/>
    </location>
</feature>
<evidence type="ECO:0000256" key="4">
    <source>
        <dbReference type="ARBA" id="ARBA00023157"/>
    </source>
</evidence>
<dbReference type="CDD" id="cd03010">
    <property type="entry name" value="TlpA_like_DsbE"/>
    <property type="match status" value="1"/>
</dbReference>
<organism evidence="9 10">
    <name type="scientific">Blastochloris sulfoviridis</name>
    <dbReference type="NCBI Taxonomy" id="50712"/>
    <lineage>
        <taxon>Bacteria</taxon>
        <taxon>Pseudomonadati</taxon>
        <taxon>Pseudomonadota</taxon>
        <taxon>Alphaproteobacteria</taxon>
        <taxon>Hyphomicrobiales</taxon>
        <taxon>Blastochloridaceae</taxon>
        <taxon>Blastochloris</taxon>
    </lineage>
</organism>
<dbReference type="SUPFAM" id="SSF52833">
    <property type="entry name" value="Thioredoxin-like"/>
    <property type="match status" value="1"/>
</dbReference>
<proteinExistence type="inferred from homology"/>
<evidence type="ECO:0000256" key="7">
    <source>
        <dbReference type="SAM" id="Phobius"/>
    </source>
</evidence>
<gene>
    <name evidence="9" type="ORF">F1193_01050</name>
</gene>
<evidence type="ECO:0000256" key="2">
    <source>
        <dbReference type="ARBA" id="ARBA00007758"/>
    </source>
</evidence>
<keyword evidence="7" id="KW-1133">Transmembrane helix</keyword>
<feature type="region of interest" description="Disordered" evidence="6">
    <location>
        <begin position="1"/>
        <end position="37"/>
    </location>
</feature>
<dbReference type="PANTHER" id="PTHR42852">
    <property type="entry name" value="THIOL:DISULFIDE INTERCHANGE PROTEIN DSBE"/>
    <property type="match status" value="1"/>
</dbReference>
<evidence type="ECO:0000256" key="6">
    <source>
        <dbReference type="SAM" id="MobiDB-lite"/>
    </source>
</evidence>
<dbReference type="InterPro" id="IPR050553">
    <property type="entry name" value="Thioredoxin_ResA/DsbE_sf"/>
</dbReference>
<evidence type="ECO:0000313" key="9">
    <source>
        <dbReference type="EMBL" id="KAA5603274.1"/>
    </source>
</evidence>
<comment type="subcellular location">
    <subcellularLocation>
        <location evidence="1">Cell envelope</location>
    </subcellularLocation>
</comment>
<dbReference type="NCBIfam" id="TIGR00385">
    <property type="entry name" value="dsbE"/>
    <property type="match status" value="1"/>
</dbReference>
<evidence type="ECO:0000256" key="1">
    <source>
        <dbReference type="ARBA" id="ARBA00004196"/>
    </source>
</evidence>
<dbReference type="GO" id="GO:0015036">
    <property type="term" value="F:disulfide oxidoreductase activity"/>
    <property type="evidence" value="ECO:0007669"/>
    <property type="project" value="InterPro"/>
</dbReference>
<evidence type="ECO:0000313" key="10">
    <source>
        <dbReference type="Proteomes" id="UP000323886"/>
    </source>
</evidence>
<dbReference type="InterPro" id="IPR017937">
    <property type="entry name" value="Thioredoxin_CS"/>
</dbReference>
<dbReference type="OrthoDB" id="9799347at2"/>
<dbReference type="GO" id="GO:0030288">
    <property type="term" value="C:outer membrane-bounded periplasmic space"/>
    <property type="evidence" value="ECO:0007669"/>
    <property type="project" value="InterPro"/>
</dbReference>
<name>A0A5M6I4Y6_9HYPH</name>
<keyword evidence="10" id="KW-1185">Reference proteome</keyword>
<dbReference type="PANTHER" id="PTHR42852:SF6">
    <property type="entry name" value="THIOL:DISULFIDE INTERCHANGE PROTEIN DSBE"/>
    <property type="match status" value="1"/>
</dbReference>
<dbReference type="GO" id="GO:0017004">
    <property type="term" value="P:cytochrome complex assembly"/>
    <property type="evidence" value="ECO:0007669"/>
    <property type="project" value="UniProtKB-KW"/>
</dbReference>
<dbReference type="PROSITE" id="PS51352">
    <property type="entry name" value="THIOREDOXIN_2"/>
    <property type="match status" value="1"/>
</dbReference>
<dbReference type="Gene3D" id="3.40.30.10">
    <property type="entry name" value="Glutaredoxin"/>
    <property type="match status" value="1"/>
</dbReference>
<accession>A0A5M6I4Y6</accession>
<keyword evidence="7" id="KW-0472">Membrane</keyword>
<evidence type="ECO:0000259" key="8">
    <source>
        <dbReference type="PROSITE" id="PS51352"/>
    </source>
</evidence>
<comment type="similarity">
    <text evidence="2">Belongs to the thioredoxin family. DsbE subfamily.</text>
</comment>
<keyword evidence="4" id="KW-1015">Disulfide bond</keyword>
<evidence type="ECO:0000256" key="3">
    <source>
        <dbReference type="ARBA" id="ARBA00022748"/>
    </source>
</evidence>
<reference evidence="9 10" key="1">
    <citation type="submission" date="2019-09" db="EMBL/GenBank/DDBJ databases">
        <title>Draft Whole-Genome sequence of Blastochloris sulfoviridis DSM 729.</title>
        <authorList>
            <person name="Meyer T.E."/>
            <person name="Kyndt J.A."/>
        </authorList>
    </citation>
    <scope>NUCLEOTIDE SEQUENCE [LARGE SCALE GENOMIC DNA]</scope>
    <source>
        <strain evidence="9 10">DSM 729</strain>
    </source>
</reference>
<feature type="domain" description="Thioredoxin" evidence="8">
    <location>
        <begin position="76"/>
        <end position="219"/>
    </location>
</feature>
<comment type="caution">
    <text evidence="9">The sequence shown here is derived from an EMBL/GenBank/DDBJ whole genome shotgun (WGS) entry which is preliminary data.</text>
</comment>
<keyword evidence="5" id="KW-0676">Redox-active center</keyword>
<evidence type="ECO:0000256" key="5">
    <source>
        <dbReference type="ARBA" id="ARBA00023284"/>
    </source>
</evidence>
<dbReference type="InterPro" id="IPR004799">
    <property type="entry name" value="Periplasmic_diS_OxRdtase_DsbE"/>
</dbReference>